<feature type="transmembrane region" description="Helical" evidence="6">
    <location>
        <begin position="174"/>
        <end position="191"/>
    </location>
</feature>
<keyword evidence="9" id="KW-1185">Reference proteome</keyword>
<evidence type="ECO:0000259" key="7">
    <source>
        <dbReference type="Pfam" id="PF09335"/>
    </source>
</evidence>
<keyword evidence="2 6" id="KW-1003">Cell membrane</keyword>
<dbReference type="EMBL" id="JACXIZ010000058">
    <property type="protein sequence ID" value="MBD2848207.1"/>
    <property type="molecule type" value="Genomic_DNA"/>
</dbReference>
<organism evidence="8 9">
    <name type="scientific">Paenibacillus sabuli</name>
    <dbReference type="NCBI Taxonomy" id="2772509"/>
    <lineage>
        <taxon>Bacteria</taxon>
        <taxon>Bacillati</taxon>
        <taxon>Bacillota</taxon>
        <taxon>Bacilli</taxon>
        <taxon>Bacillales</taxon>
        <taxon>Paenibacillaceae</taxon>
        <taxon>Paenibacillus</taxon>
    </lineage>
</organism>
<evidence type="ECO:0000313" key="9">
    <source>
        <dbReference type="Proteomes" id="UP000621560"/>
    </source>
</evidence>
<accession>A0A927GUZ1</accession>
<evidence type="ECO:0000256" key="4">
    <source>
        <dbReference type="ARBA" id="ARBA00022989"/>
    </source>
</evidence>
<dbReference type="PANTHER" id="PTHR12677">
    <property type="entry name" value="GOLGI APPARATUS MEMBRANE PROTEIN TVP38-RELATED"/>
    <property type="match status" value="1"/>
</dbReference>
<protein>
    <recommendedName>
        <fullName evidence="6">TVP38/TMEM64 family membrane protein</fullName>
    </recommendedName>
</protein>
<comment type="subcellular location">
    <subcellularLocation>
        <location evidence="1 6">Cell membrane</location>
        <topology evidence="1 6">Multi-pass membrane protein</topology>
    </subcellularLocation>
</comment>
<dbReference type="AlphaFoldDB" id="A0A927GUZ1"/>
<dbReference type="Proteomes" id="UP000621560">
    <property type="component" value="Unassembled WGS sequence"/>
</dbReference>
<evidence type="ECO:0000256" key="3">
    <source>
        <dbReference type="ARBA" id="ARBA00022692"/>
    </source>
</evidence>
<evidence type="ECO:0000256" key="6">
    <source>
        <dbReference type="RuleBase" id="RU366058"/>
    </source>
</evidence>
<evidence type="ECO:0000256" key="2">
    <source>
        <dbReference type="ARBA" id="ARBA00022475"/>
    </source>
</evidence>
<dbReference type="InterPro" id="IPR015414">
    <property type="entry name" value="TMEM64"/>
</dbReference>
<evidence type="ECO:0000256" key="5">
    <source>
        <dbReference type="ARBA" id="ARBA00023136"/>
    </source>
</evidence>
<comment type="caution">
    <text evidence="8">The sequence shown here is derived from an EMBL/GenBank/DDBJ whole genome shotgun (WGS) entry which is preliminary data.</text>
</comment>
<dbReference type="InterPro" id="IPR032816">
    <property type="entry name" value="VTT_dom"/>
</dbReference>
<dbReference type="PANTHER" id="PTHR12677:SF55">
    <property type="entry name" value="UNDECAPRENYL PHOSPHATE TRANSPORTER SAOUHSC_00901-RELATED"/>
    <property type="match status" value="1"/>
</dbReference>
<reference evidence="8" key="1">
    <citation type="submission" date="2020-09" db="EMBL/GenBank/DDBJ databases">
        <title>A novel bacterium of genus Paenibacillus, isolated from South China Sea.</title>
        <authorList>
            <person name="Huang H."/>
            <person name="Mo K."/>
            <person name="Hu Y."/>
        </authorList>
    </citation>
    <scope>NUCLEOTIDE SEQUENCE</scope>
    <source>
        <strain evidence="8">IB182496</strain>
    </source>
</reference>
<name>A0A927GUZ1_9BACL</name>
<feature type="transmembrane region" description="Helical" evidence="6">
    <location>
        <begin position="62"/>
        <end position="84"/>
    </location>
</feature>
<sequence length="200" mass="22402">MSQLYEWIRELRHMEPEQLQHTLESYAAWGPLPGIAAPIVEAMLPFLPLLLIVAANANIYGLGLGILYSWIGVSVGCLLVFWVARTLGGRFGSWLRRRFPGSDRFFRWIEEKGFTPIFLLACFPFTPSSLINLAAGLSGVPPRTFTIAILLGKAVMITSISLISFDITDIVTEPWRLLVAAAVLLGMWFFGKKLELRFQT</sequence>
<feature type="transmembrane region" description="Helical" evidence="6">
    <location>
        <begin position="114"/>
        <end position="135"/>
    </location>
</feature>
<feature type="domain" description="VTT" evidence="7">
    <location>
        <begin position="48"/>
        <end position="160"/>
    </location>
</feature>
<dbReference type="RefSeq" id="WP_190921329.1">
    <property type="nucleotide sequence ID" value="NZ_JACXIZ010000058.1"/>
</dbReference>
<evidence type="ECO:0000256" key="1">
    <source>
        <dbReference type="ARBA" id="ARBA00004651"/>
    </source>
</evidence>
<evidence type="ECO:0000313" key="8">
    <source>
        <dbReference type="EMBL" id="MBD2848207.1"/>
    </source>
</evidence>
<keyword evidence="5 6" id="KW-0472">Membrane</keyword>
<gene>
    <name evidence="8" type="ORF">IDH44_23685</name>
</gene>
<keyword evidence="3 6" id="KW-0812">Transmembrane</keyword>
<proteinExistence type="inferred from homology"/>
<comment type="similarity">
    <text evidence="6">Belongs to the TVP38/TMEM64 family.</text>
</comment>
<feature type="transmembrane region" description="Helical" evidence="6">
    <location>
        <begin position="35"/>
        <end position="55"/>
    </location>
</feature>
<feature type="transmembrane region" description="Helical" evidence="6">
    <location>
        <begin position="147"/>
        <end position="168"/>
    </location>
</feature>
<dbReference type="GO" id="GO:0005886">
    <property type="term" value="C:plasma membrane"/>
    <property type="evidence" value="ECO:0007669"/>
    <property type="project" value="UniProtKB-SubCell"/>
</dbReference>
<keyword evidence="4 6" id="KW-1133">Transmembrane helix</keyword>
<dbReference type="Pfam" id="PF09335">
    <property type="entry name" value="VTT_dom"/>
    <property type="match status" value="1"/>
</dbReference>